<dbReference type="Pfam" id="PF24163">
    <property type="entry name" value="HCP"/>
    <property type="match status" value="1"/>
</dbReference>
<keyword evidence="2" id="KW-1185">Reference proteome</keyword>
<sequence length="169" mass="19170">MEILTEDDYRIYAGLKRPEVDPKVQQLIKAANAHVIKYLNIETSPISKIQVNRNRDTYFLDAIEATSIASVTRMGSTEPVDVGSYFLQAPGVLVFTTVPIEGWYTVVTDSDPLAVTDDLKTAVYLLVQYWDKNEYRDSRTFGGETVAFTNQNTGMPKHIRTILELYRNI</sequence>
<gene>
    <name evidence="1" type="ORF">U7154_000091</name>
</gene>
<reference evidence="1 2" key="1">
    <citation type="submission" date="2024-04" db="EMBL/GenBank/DDBJ databases">
        <authorList>
            <person name="Wojcicki M."/>
            <person name="Srednicka P."/>
            <person name="Shymialevich D."/>
            <person name="Sokolowska B."/>
        </authorList>
    </citation>
    <scope>NUCLEOTIDE SEQUENCE [LARGE SCALE GENOMIC DNA]</scope>
</reference>
<dbReference type="EMBL" id="PP579741">
    <property type="protein sequence ID" value="XAG95858.1"/>
    <property type="molecule type" value="Genomic_DNA"/>
</dbReference>
<accession>A0AAX4Q435</accession>
<dbReference type="InterPro" id="IPR056472">
    <property type="entry name" value="HCP"/>
</dbReference>
<evidence type="ECO:0000313" key="2">
    <source>
        <dbReference type="Proteomes" id="UP001437386"/>
    </source>
</evidence>
<evidence type="ECO:0000313" key="1">
    <source>
        <dbReference type="EMBL" id="XAG95858.1"/>
    </source>
</evidence>
<proteinExistence type="predicted"/>
<dbReference type="Proteomes" id="UP001437386">
    <property type="component" value="Segment"/>
</dbReference>
<name>A0AAX4Q435_9CAUD</name>
<protein>
    <recommendedName>
        <fullName evidence="3">Head completion protein</fullName>
    </recommendedName>
</protein>
<organism evidence="1 2">
    <name type="scientific">Enterobacter phage KKP_3711</name>
    <dbReference type="NCBI Taxonomy" id="3109398"/>
    <lineage>
        <taxon>Viruses</taxon>
        <taxon>Duplodnaviria</taxon>
        <taxon>Heunggongvirae</taxon>
        <taxon>Uroviricota</taxon>
        <taxon>Caudoviricetes</taxon>
        <taxon>Demerecviridae</taxon>
        <taxon>Markadamsvirinae</taxon>
    </lineage>
</organism>
<evidence type="ECO:0008006" key="3">
    <source>
        <dbReference type="Google" id="ProtNLM"/>
    </source>
</evidence>